<evidence type="ECO:0000313" key="2">
    <source>
        <dbReference type="Proteomes" id="UP000299102"/>
    </source>
</evidence>
<gene>
    <name evidence="1" type="ORF">EVAR_38852_1</name>
</gene>
<accession>A0A4C1X634</accession>
<keyword evidence="2" id="KW-1185">Reference proteome</keyword>
<protein>
    <submittedName>
        <fullName evidence="1">Uncharacterized protein</fullName>
    </submittedName>
</protein>
<dbReference type="Proteomes" id="UP000299102">
    <property type="component" value="Unassembled WGS sequence"/>
</dbReference>
<sequence>MCTTQERDGIARGERAVRRERLNIGNVCPETGWKNQFPVTDVEQDPEPGPGNDIVLGSLRGRRVATRNVFVNQTAALNKLQRSPSGPDAPAQVTDSRSRLLIERLLNT</sequence>
<evidence type="ECO:0000313" key="1">
    <source>
        <dbReference type="EMBL" id="GBP58613.1"/>
    </source>
</evidence>
<dbReference type="AlphaFoldDB" id="A0A4C1X634"/>
<dbReference type="EMBL" id="BGZK01000740">
    <property type="protein sequence ID" value="GBP58613.1"/>
    <property type="molecule type" value="Genomic_DNA"/>
</dbReference>
<name>A0A4C1X634_EUMVA</name>
<comment type="caution">
    <text evidence="1">The sequence shown here is derived from an EMBL/GenBank/DDBJ whole genome shotgun (WGS) entry which is preliminary data.</text>
</comment>
<proteinExistence type="predicted"/>
<organism evidence="1 2">
    <name type="scientific">Eumeta variegata</name>
    <name type="common">Bagworm moth</name>
    <name type="synonym">Eumeta japonica</name>
    <dbReference type="NCBI Taxonomy" id="151549"/>
    <lineage>
        <taxon>Eukaryota</taxon>
        <taxon>Metazoa</taxon>
        <taxon>Ecdysozoa</taxon>
        <taxon>Arthropoda</taxon>
        <taxon>Hexapoda</taxon>
        <taxon>Insecta</taxon>
        <taxon>Pterygota</taxon>
        <taxon>Neoptera</taxon>
        <taxon>Endopterygota</taxon>
        <taxon>Lepidoptera</taxon>
        <taxon>Glossata</taxon>
        <taxon>Ditrysia</taxon>
        <taxon>Tineoidea</taxon>
        <taxon>Psychidae</taxon>
        <taxon>Oiketicinae</taxon>
        <taxon>Eumeta</taxon>
    </lineage>
</organism>
<reference evidence="1 2" key="1">
    <citation type="journal article" date="2019" name="Commun. Biol.">
        <title>The bagworm genome reveals a unique fibroin gene that provides high tensile strength.</title>
        <authorList>
            <person name="Kono N."/>
            <person name="Nakamura H."/>
            <person name="Ohtoshi R."/>
            <person name="Tomita M."/>
            <person name="Numata K."/>
            <person name="Arakawa K."/>
        </authorList>
    </citation>
    <scope>NUCLEOTIDE SEQUENCE [LARGE SCALE GENOMIC DNA]</scope>
</reference>